<evidence type="ECO:0000313" key="2">
    <source>
        <dbReference type="Proteomes" id="UP000593601"/>
    </source>
</evidence>
<name>A0A7M2RDE4_9FIRM</name>
<reference evidence="1 2" key="1">
    <citation type="submission" date="2020-10" db="EMBL/GenBank/DDBJ databases">
        <title>Blautia liquoris sp.nov., isolated from the mud in a fermentation cellar used for the production of Chinese strong-flavoured liquor.</title>
        <authorList>
            <person name="Lu L."/>
        </authorList>
    </citation>
    <scope>NUCLEOTIDE SEQUENCE [LARGE SCALE GENOMIC DNA]</scope>
    <source>
        <strain evidence="1 2">LZLJ-3</strain>
    </source>
</reference>
<accession>A0A7M2RDE4</accession>
<evidence type="ECO:0008006" key="3">
    <source>
        <dbReference type="Google" id="ProtNLM"/>
    </source>
</evidence>
<proteinExistence type="predicted"/>
<dbReference type="KEGG" id="bliq:INP51_09900"/>
<sequence>MLDEKQNYIIDNYHKKSLFSSFLPGISGEHGIPLWCYYVNRGQAISCFGIQDKDHAMMEFYPAHQAYERTPLLGFRTFMKVNGVYEEAFADQKKDKRMHIGMNSLMLEERANDYRIEVEYETLPQEPAAGLMREVRITNITGVEMKLEVADGMAEVLPFGVSGSSMKEMGQTNKAWMQTLDVERNVPRFKVRASMEDSAQVRKVEGANYGFARDDLGNLLSVIVDKEILFQHDTAFLRAWGFEETDVEELKKKEQITCNDVPCCFFLVKRVLKPMETLVIRELYGTAENQELIDTLVAVGEKAGWFKSKQDMAKKLTSQITERIAVKTGNPVFDAYCRQDYLDNLLRGGYPIRISPKKTFYLYSRKHGDMERDYNYFSMLPEMYSQGNGNFRDVSQNRRCDIYFSPFVGDGSIKTFYNALQINGYNPLSIEKVTYSLRKNDITNLSKEEKKLSNEQKEQLGDFLSNEFTPGELDMFLRDILTDENTIQTVFERTLDLSYSEDNTVYGEGYWCDHWTYNQDLIEAYLSVYPECERQLLFEDRTYHFRQADKELLPRYQRYVETEKGIRQYHYLKDNVDTSDPKNRYLKSEDGTVFMTNLISKMWALVIVKMAALDPFGMGIEMEGGKPGWYDALNGLPGLLGSSMAETYELKRVVDFLCKVTQKFDQTVELPQELAHLGDMVYTAGEKYQIELEHDGQAVNFWNMINDEKEHFWEVTSHTVTGKTIIWDADELKKRIEKYASILKLGIAKAKRLGREVSPTYFYYQVTKWEKMPGSIIPLEFEVNNTPDFLEGSVHLLKITSSHQDRKKIYDLVRNSRLYDKQLQMYKVNASLSEASFELGRACAFTPGWLENESIWLHMEYKYLLEILKSGLYSEFLEDSHHALVPFMDEEQYGRSLLENSSFLASSANPNPRYHGKGFVARLSGSTAEFLEIWRIMMFGRQPFEVVGDELILKFAPCIPDYLIDEARRIEATFMGTIPVEYELESKENYIPGEYQVMSIEVISDGSAYSFSDNIRGEMANKIRDGKAERIRVALQKKTPF</sequence>
<protein>
    <recommendedName>
        <fullName evidence="3">Cellobiose phosphorylase</fullName>
    </recommendedName>
</protein>
<dbReference type="GO" id="GO:0005975">
    <property type="term" value="P:carbohydrate metabolic process"/>
    <property type="evidence" value="ECO:0007669"/>
    <property type="project" value="InterPro"/>
</dbReference>
<dbReference type="RefSeq" id="WP_193734695.1">
    <property type="nucleotide sequence ID" value="NZ_CP063304.1"/>
</dbReference>
<gene>
    <name evidence="1" type="ORF">INP51_09900</name>
</gene>
<keyword evidence="2" id="KW-1185">Reference proteome</keyword>
<dbReference type="InterPro" id="IPR008928">
    <property type="entry name" value="6-hairpin_glycosidase_sf"/>
</dbReference>
<dbReference type="EMBL" id="CP063304">
    <property type="protein sequence ID" value="QOV18333.1"/>
    <property type="molecule type" value="Genomic_DNA"/>
</dbReference>
<evidence type="ECO:0000313" key="1">
    <source>
        <dbReference type="EMBL" id="QOV18333.1"/>
    </source>
</evidence>
<dbReference type="AlphaFoldDB" id="A0A7M2RDE4"/>
<dbReference type="Proteomes" id="UP000593601">
    <property type="component" value="Chromosome"/>
</dbReference>
<organism evidence="1 2">
    <name type="scientific">Blautia liquoris</name>
    <dbReference type="NCBI Taxonomy" id="2779518"/>
    <lineage>
        <taxon>Bacteria</taxon>
        <taxon>Bacillati</taxon>
        <taxon>Bacillota</taxon>
        <taxon>Clostridia</taxon>
        <taxon>Lachnospirales</taxon>
        <taxon>Lachnospiraceae</taxon>
        <taxon>Blautia</taxon>
    </lineage>
</organism>
<dbReference type="SUPFAM" id="SSF48208">
    <property type="entry name" value="Six-hairpin glycosidases"/>
    <property type="match status" value="1"/>
</dbReference>